<dbReference type="NCBIfam" id="NF045617">
    <property type="entry name" value="mostly_LP"/>
    <property type="match status" value="1"/>
</dbReference>
<organism evidence="2 3">
    <name type="scientific">Winslowiella toletana</name>
    <dbReference type="NCBI Taxonomy" id="92490"/>
    <lineage>
        <taxon>Bacteria</taxon>
        <taxon>Pseudomonadati</taxon>
        <taxon>Pseudomonadota</taxon>
        <taxon>Gammaproteobacteria</taxon>
        <taxon>Enterobacterales</taxon>
        <taxon>Erwiniaceae</taxon>
        <taxon>Winslowiella</taxon>
    </lineage>
</organism>
<feature type="domain" description="DUF7480" evidence="1">
    <location>
        <begin position="2"/>
        <end position="88"/>
    </location>
</feature>
<dbReference type="InterPro" id="IPR054657">
    <property type="entry name" value="T6SS_periplasmic_put"/>
</dbReference>
<accession>A0ABS4P537</accession>
<dbReference type="EMBL" id="JAGGMQ010000001">
    <property type="protein sequence ID" value="MBP2167762.1"/>
    <property type="molecule type" value="Genomic_DNA"/>
</dbReference>
<evidence type="ECO:0000259" key="1">
    <source>
        <dbReference type="Pfam" id="PF24295"/>
    </source>
</evidence>
<evidence type="ECO:0000313" key="2">
    <source>
        <dbReference type="EMBL" id="MBP2167762.1"/>
    </source>
</evidence>
<dbReference type="InterPro" id="IPR055903">
    <property type="entry name" value="DUF7480"/>
</dbReference>
<dbReference type="Pfam" id="PF24295">
    <property type="entry name" value="DUF7480"/>
    <property type="match status" value="1"/>
</dbReference>
<sequence>MCVLVPAENEEFLVALEVEGTGDAKRLRKYLTATEQPVYLSQNQCVPLYGYWFESGHSYGVSAHLETQASQQTGKPARIFTTSFTVSQQHDKQLQVSPIN</sequence>
<evidence type="ECO:0000313" key="3">
    <source>
        <dbReference type="Proteomes" id="UP001195624"/>
    </source>
</evidence>
<proteinExistence type="predicted"/>
<comment type="caution">
    <text evidence="2">The sequence shown here is derived from an EMBL/GenBank/DDBJ whole genome shotgun (WGS) entry which is preliminary data.</text>
</comment>
<keyword evidence="3" id="KW-1185">Reference proteome</keyword>
<reference evidence="3" key="1">
    <citation type="submission" date="2023-07" db="EMBL/GenBank/DDBJ databases">
        <title>Genome mining of underrepresented organisms for secondary metabolites.</title>
        <authorList>
            <person name="D'Agostino P.M."/>
        </authorList>
    </citation>
    <scope>NUCLEOTIDE SEQUENCE [LARGE SCALE GENOMIC DNA]</scope>
    <source>
        <strain evidence="3">WS4403</strain>
    </source>
</reference>
<gene>
    <name evidence="2" type="ORF">J2125_000954</name>
</gene>
<protein>
    <recommendedName>
        <fullName evidence="1">DUF7480 domain-containing protein</fullName>
    </recommendedName>
</protein>
<name>A0ABS4P537_9GAMM</name>
<dbReference type="Proteomes" id="UP001195624">
    <property type="component" value="Unassembled WGS sequence"/>
</dbReference>